<feature type="transmembrane region" description="Helical" evidence="21">
    <location>
        <begin position="604"/>
        <end position="625"/>
    </location>
</feature>
<dbReference type="FunFam" id="3.40.190.10:FF:000060">
    <property type="entry name" value="Glutamate receptor ionotropic, kainate 1"/>
    <property type="match status" value="1"/>
</dbReference>
<feature type="transmembrane region" description="Helical" evidence="21">
    <location>
        <begin position="948"/>
        <end position="966"/>
    </location>
</feature>
<keyword evidence="6 21" id="KW-1133">Transmembrane helix</keyword>
<evidence type="ECO:0000256" key="9">
    <source>
        <dbReference type="ARBA" id="ARBA00023136"/>
    </source>
</evidence>
<dbReference type="OrthoDB" id="5984008at2759"/>
<feature type="transmembrane region" description="Helical" evidence="21">
    <location>
        <begin position="920"/>
        <end position="939"/>
    </location>
</feature>
<feature type="binding site" evidence="18">
    <location>
        <position position="481"/>
    </location>
    <ligand>
        <name>L-glutamate</name>
        <dbReference type="ChEBI" id="CHEBI:29985"/>
    </ligand>
</feature>
<protein>
    <submittedName>
        <fullName evidence="23">Major facilitator, sugar transporter-like,Receptor, ligand binding region,Periplasmic binding</fullName>
    </submittedName>
</protein>
<comment type="subcellular location">
    <subcellularLocation>
        <location evidence="16">Postsynaptic cell membrane</location>
        <topology evidence="16">Multi-pass membrane protein</topology>
    </subcellularLocation>
    <subcellularLocation>
        <location evidence="17">Presynaptic cell membrane</location>
        <topology evidence="17">Multi-pass membrane protein</topology>
    </subcellularLocation>
</comment>
<reference evidence="23 24" key="1">
    <citation type="submission" date="2019-08" db="EMBL/GenBank/DDBJ databases">
        <authorList>
            <person name="Alioto T."/>
            <person name="Alioto T."/>
            <person name="Gomez Garrido J."/>
        </authorList>
    </citation>
    <scope>NUCLEOTIDE SEQUENCE [LARGE SCALE GENOMIC DNA]</scope>
</reference>
<dbReference type="Pfam" id="PF00083">
    <property type="entry name" value="Sugar_tr"/>
    <property type="match status" value="1"/>
</dbReference>
<keyword evidence="23" id="KW-0762">Sugar transport</keyword>
<dbReference type="GO" id="GO:0045211">
    <property type="term" value="C:postsynaptic membrane"/>
    <property type="evidence" value="ECO:0007669"/>
    <property type="project" value="UniProtKB-SubCell"/>
</dbReference>
<keyword evidence="13" id="KW-0966">Cell projection</keyword>
<feature type="transmembrane region" description="Helical" evidence="21">
    <location>
        <begin position="1120"/>
        <end position="1141"/>
    </location>
</feature>
<evidence type="ECO:0000256" key="3">
    <source>
        <dbReference type="ARBA" id="ARBA00022475"/>
    </source>
</evidence>
<keyword evidence="10 23" id="KW-0675">Receptor</keyword>
<dbReference type="InterPro" id="IPR036259">
    <property type="entry name" value="MFS_trans_sf"/>
</dbReference>
<evidence type="ECO:0000256" key="7">
    <source>
        <dbReference type="ARBA" id="ARBA00023018"/>
    </source>
</evidence>
<feature type="transmembrane region" description="Helical" evidence="21">
    <location>
        <begin position="802"/>
        <end position="824"/>
    </location>
</feature>
<evidence type="ECO:0000256" key="17">
    <source>
        <dbReference type="ARBA" id="ARBA00034107"/>
    </source>
</evidence>
<evidence type="ECO:0000256" key="16">
    <source>
        <dbReference type="ARBA" id="ARBA00034104"/>
    </source>
</evidence>
<feature type="site" description="Crucial to convey clamshell closure to channel opening" evidence="19">
    <location>
        <position position="634"/>
    </location>
</feature>
<dbReference type="Gene3D" id="1.20.1250.20">
    <property type="entry name" value="MFS general substrate transporter like domains"/>
    <property type="match status" value="1"/>
</dbReference>
<dbReference type="InterPro" id="IPR001508">
    <property type="entry name" value="Iono_Glu_rcpt_met"/>
</dbReference>
<dbReference type="InterPro" id="IPR020846">
    <property type="entry name" value="MFS_dom"/>
</dbReference>
<evidence type="ECO:0000256" key="6">
    <source>
        <dbReference type="ARBA" id="ARBA00022989"/>
    </source>
</evidence>
<feature type="transmembrane region" description="Helical" evidence="21">
    <location>
        <begin position="1221"/>
        <end position="1244"/>
    </location>
</feature>
<evidence type="ECO:0000256" key="2">
    <source>
        <dbReference type="ARBA" id="ARBA00022448"/>
    </source>
</evidence>
<evidence type="ECO:0000256" key="4">
    <source>
        <dbReference type="ARBA" id="ARBA00022692"/>
    </source>
</evidence>
<keyword evidence="5" id="KW-0732">Signal</keyword>
<keyword evidence="9 21" id="KW-0472">Membrane</keyword>
<keyword evidence="8" id="KW-0406">Ion transport</keyword>
<dbReference type="SMART" id="SM00079">
    <property type="entry name" value="PBPe"/>
    <property type="match status" value="1"/>
</dbReference>
<feature type="transmembrane region" description="Helical" evidence="21">
    <location>
        <begin position="972"/>
        <end position="992"/>
    </location>
</feature>
<keyword evidence="3" id="KW-1003">Cell membrane</keyword>
<dbReference type="Gene3D" id="3.40.190.10">
    <property type="entry name" value="Periplasmic binding protein-like II"/>
    <property type="match status" value="1"/>
</dbReference>
<dbReference type="SUPFAM" id="SSF53850">
    <property type="entry name" value="Periplasmic binding protein-like II"/>
    <property type="match status" value="1"/>
</dbReference>
<dbReference type="InterPro" id="IPR028082">
    <property type="entry name" value="Peripla_BP_I"/>
</dbReference>
<dbReference type="GO" id="GO:0038023">
    <property type="term" value="F:signaling receptor activity"/>
    <property type="evidence" value="ECO:0007669"/>
    <property type="project" value="InterPro"/>
</dbReference>
<evidence type="ECO:0000256" key="5">
    <source>
        <dbReference type="ARBA" id="ARBA00022729"/>
    </source>
</evidence>
<evidence type="ECO:0000256" key="8">
    <source>
        <dbReference type="ARBA" id="ARBA00023065"/>
    </source>
</evidence>
<evidence type="ECO:0000256" key="18">
    <source>
        <dbReference type="PIRSR" id="PIRSR601508-1"/>
    </source>
</evidence>
<dbReference type="SMART" id="SM00918">
    <property type="entry name" value="Lig_chan-Glu_bd"/>
    <property type="match status" value="1"/>
</dbReference>
<dbReference type="Gene3D" id="1.10.287.70">
    <property type="match status" value="1"/>
</dbReference>
<accession>A0A5E4MX55</accession>
<evidence type="ECO:0000313" key="24">
    <source>
        <dbReference type="Proteomes" id="UP000325440"/>
    </source>
</evidence>
<evidence type="ECO:0000256" key="21">
    <source>
        <dbReference type="SAM" id="Phobius"/>
    </source>
</evidence>
<dbReference type="GO" id="GO:0042734">
    <property type="term" value="C:presynaptic membrane"/>
    <property type="evidence" value="ECO:0007669"/>
    <property type="project" value="UniProtKB-SubCell"/>
</dbReference>
<dbReference type="InterPro" id="IPR019594">
    <property type="entry name" value="Glu/Gly-bd"/>
</dbReference>
<proteinExistence type="inferred from homology"/>
<feature type="disulfide bond" evidence="20">
    <location>
        <begin position="723"/>
        <end position="779"/>
    </location>
</feature>
<dbReference type="InterPro" id="IPR005828">
    <property type="entry name" value="MFS_sugar_transport-like"/>
</dbReference>
<feature type="domain" description="Major facilitator superfamily (MFS) profile" evidence="22">
    <location>
        <begin position="879"/>
        <end position="1311"/>
    </location>
</feature>
<evidence type="ECO:0000256" key="19">
    <source>
        <dbReference type="PIRSR" id="PIRSR601508-2"/>
    </source>
</evidence>
<dbReference type="FunFam" id="3.40.190.10:FF:000167">
    <property type="entry name" value="Eye-enriched kainate receptor, isoform B"/>
    <property type="match status" value="1"/>
</dbReference>
<comment type="similarity">
    <text evidence="1">Belongs to the glutamate-gated ion channel (TC 1.A.10.1) family.</text>
</comment>
<dbReference type="FunFam" id="3.40.190.10:FF:000072">
    <property type="entry name" value="glutamate receptor ionotropic, kainate 4"/>
    <property type="match status" value="1"/>
</dbReference>
<keyword evidence="2" id="KW-0813">Transport</keyword>
<evidence type="ECO:0000256" key="20">
    <source>
        <dbReference type="PIRSR" id="PIRSR601508-3"/>
    </source>
</evidence>
<feature type="transmembrane region" description="Helical" evidence="21">
    <location>
        <begin position="522"/>
        <end position="540"/>
    </location>
</feature>
<dbReference type="Proteomes" id="UP000325440">
    <property type="component" value="Unassembled WGS sequence"/>
</dbReference>
<dbReference type="CDD" id="cd06382">
    <property type="entry name" value="PBP1_iGluR_Kainate"/>
    <property type="match status" value="1"/>
</dbReference>
<dbReference type="SUPFAM" id="SSF103473">
    <property type="entry name" value="MFS general substrate transporter"/>
    <property type="match status" value="1"/>
</dbReference>
<dbReference type="GO" id="GO:0015276">
    <property type="term" value="F:ligand-gated monoatomic ion channel activity"/>
    <property type="evidence" value="ECO:0007669"/>
    <property type="project" value="InterPro"/>
</dbReference>
<dbReference type="PANTHER" id="PTHR18966">
    <property type="entry name" value="IONOTROPIC GLUTAMATE RECEPTOR"/>
    <property type="match status" value="1"/>
</dbReference>
<keyword evidence="7" id="KW-0770">Synapse</keyword>
<feature type="transmembrane region" description="Helical" evidence="21">
    <location>
        <begin position="1004"/>
        <end position="1026"/>
    </location>
</feature>
<dbReference type="EMBL" id="CABPRJ010001430">
    <property type="protein sequence ID" value="VVC36032.1"/>
    <property type="molecule type" value="Genomic_DNA"/>
</dbReference>
<dbReference type="Pfam" id="PF10613">
    <property type="entry name" value="Lig_chan-Glu_bd"/>
    <property type="match status" value="1"/>
</dbReference>
<dbReference type="InterPro" id="IPR001320">
    <property type="entry name" value="Iontro_rcpt_C"/>
</dbReference>
<keyword evidence="11" id="KW-0325">Glycoprotein</keyword>
<evidence type="ECO:0000256" key="15">
    <source>
        <dbReference type="ARBA" id="ARBA00023303"/>
    </source>
</evidence>
<dbReference type="SUPFAM" id="SSF53822">
    <property type="entry name" value="Periplasmic binding protein-like I"/>
    <property type="match status" value="1"/>
</dbReference>
<evidence type="ECO:0000256" key="14">
    <source>
        <dbReference type="ARBA" id="ARBA00023286"/>
    </source>
</evidence>
<evidence type="ECO:0000256" key="12">
    <source>
        <dbReference type="ARBA" id="ARBA00023257"/>
    </source>
</evidence>
<evidence type="ECO:0000313" key="23">
    <source>
        <dbReference type="EMBL" id="VVC36032.1"/>
    </source>
</evidence>
<dbReference type="InterPro" id="IPR001828">
    <property type="entry name" value="ANF_lig-bd_rcpt"/>
</dbReference>
<evidence type="ECO:0000256" key="1">
    <source>
        <dbReference type="ARBA" id="ARBA00008685"/>
    </source>
</evidence>
<dbReference type="FunFam" id="1.10.287.70:FF:000010">
    <property type="entry name" value="Putative glutamate receptor ionotropic kainate 1"/>
    <property type="match status" value="1"/>
</dbReference>
<keyword evidence="14" id="KW-1071">Ligand-gated ion channel</keyword>
<dbReference type="Pfam" id="PF01094">
    <property type="entry name" value="ANF_receptor"/>
    <property type="match status" value="1"/>
</dbReference>
<sequence length="1328" mass="150918">MGVANVVGALFTYDQINTSLEIAFKFGVDQINRDKNLLPQTQVSYDIQYVPSDNSFHTIKTACNQLDHGIAALFGPTDDYLASHVHSMCDNLNLPHIEARLDLETDPRRLSINVYPDQSLLNQAYSDVISFLNWTKMAIIYEHDYDLYRMKDFMKTVPDRKTVDVYLRYATPETYRSVLSEIKNMEIYNMLVDTKSEHVNHFLRGILQLQMNDYKFHYLFTSFDMEMFDLEDFKYNFVNLTTFRMVDIEDVGVREVLKHMEKYSSEKNQSINKFMLTQCEPALMYDSVQVLAVGLGALQQNESIIDHPNISCKNEVPWQSGSRLIKYINSVEIKGLTGPIQFKRGRRTDFKLDLMKLKQHTLAKVGEWTPGIGVNITDMSAFHDTAPYNITLVVVTIVEFPYVMMHLGKNYTGNARFYGFCVDLLEMIAKQVGFDYILDLVPDKKYGAQDPVTLEWNGIVEQLIKHKADLAVGSMTINYARESVIDFTKPFMNLGISIMYKVPSNQPAQFFSFMNPLSLEIWIYWLVAYVVVSVTLYVVAKFSPYEWEDENPGKLLKNPGQQTVSPQHLNRFTLSNSFWFTIGSLMQQGSDISPKAFSTKIIGCVWWSFTLIIVSSYTANLAAFLTVERMVNPIENAEDLAAQTSIAYGTLDSGTTMTFFRKEIGFLKDSMIETYKKMWAYMQKKKPSVFVTSYDEGIKRVLQGNYAFLMESTMLDYSVQRNCNLTQINGLLDSKGYGIATPMGSPWKDQISLAILDLQEKGEIQMLYNKWWKPPNDMCVPEESGATAAKTNTLDFKNICGVFAVLLAGLIVSIMVSIYEFYYYRKQIKHIERRIGPQRSTWRDLIDELWFVLKCRGSRQRTVVLHRCEECHPKAKMFLIFVISYNDFFNGCLMVFSSVLFSQLRDPSSPIKLNANEASWIASIPSLISPLGLLIIGILTDKIGRRKALQISFIPIIVSFLILAYSNTYETILIGRTVGGLIFGSDSCKFVYASEICTPDRRQLLYSVMFVFVGFGMMAESIFAMFLHWQTVSLILAVMSATGMVALFAVPESPTWLRAQGRVKEAERAEQWFGLKPGILVTTVNGDKFSDNHTVTTSADRWDASSTSPTYWSVYTRRSVWLPTLMTLAFFACQEGSGLYVMLSYSVDVLRDFKVQWNDTVVTAAIALSRVAGSVAFTVMYNVKRKTLAITSFAGMAVSLIVIITYVKIFPNTDRPFGDLVLSSGFVIYMFFTLVGAVPIPWTLGSEVFPNDVSGTMNGVIQTISFLMMFAITKSYPPMVMHLGVENVWLIFTIFCILGVLYSIYILPETKGIPLNEILARFNSPKKF</sequence>
<dbReference type="PROSITE" id="PS50850">
    <property type="entry name" value="MFS"/>
    <property type="match status" value="1"/>
</dbReference>
<dbReference type="PRINTS" id="PR00177">
    <property type="entry name" value="NMDARECEPTOR"/>
</dbReference>
<evidence type="ECO:0000256" key="13">
    <source>
        <dbReference type="ARBA" id="ARBA00023273"/>
    </source>
</evidence>
<name>A0A5E4MX55_9HEMI</name>
<keyword evidence="12" id="KW-0628">Postsynaptic cell membrane</keyword>
<feature type="binding site" evidence="18">
    <location>
        <position position="476"/>
    </location>
    <ligand>
        <name>L-glutamate</name>
        <dbReference type="ChEBI" id="CHEBI:29985"/>
    </ligand>
</feature>
<feature type="transmembrane region" description="Helical" evidence="21">
    <location>
        <begin position="1256"/>
        <end position="1276"/>
    </location>
</feature>
<dbReference type="Gene3D" id="3.40.50.2300">
    <property type="match status" value="2"/>
</dbReference>
<feature type="transmembrane region" description="Helical" evidence="21">
    <location>
        <begin position="1188"/>
        <end position="1209"/>
    </location>
</feature>
<keyword evidence="4 21" id="KW-0812">Transmembrane</keyword>
<evidence type="ECO:0000256" key="11">
    <source>
        <dbReference type="ARBA" id="ARBA00023180"/>
    </source>
</evidence>
<keyword evidence="15" id="KW-0407">Ion channel</keyword>
<feature type="site" description="Interaction with the cone snail toxin Con-ikot-ikot" evidence="19">
    <location>
        <position position="661"/>
    </location>
</feature>
<gene>
    <name evidence="23" type="ORF">CINCED_3A010759</name>
</gene>
<feature type="binding site" evidence="18">
    <location>
        <position position="711"/>
    </location>
    <ligand>
        <name>L-glutamate</name>
        <dbReference type="ChEBI" id="CHEBI:29985"/>
    </ligand>
</feature>
<dbReference type="InterPro" id="IPR015683">
    <property type="entry name" value="Ionotropic_Glu_rcpt"/>
</dbReference>
<feature type="transmembrane region" description="Helical" evidence="21">
    <location>
        <begin position="1032"/>
        <end position="1050"/>
    </location>
</feature>
<evidence type="ECO:0000259" key="22">
    <source>
        <dbReference type="PROSITE" id="PS50850"/>
    </source>
</evidence>
<feature type="binding site" evidence="18">
    <location>
        <position position="656"/>
    </location>
    <ligand>
        <name>L-glutamate</name>
        <dbReference type="ChEBI" id="CHEBI:29985"/>
    </ligand>
</feature>
<feature type="transmembrane region" description="Helical" evidence="21">
    <location>
        <begin position="877"/>
        <end position="900"/>
    </location>
</feature>
<organism evidence="23 24">
    <name type="scientific">Cinara cedri</name>
    <dbReference type="NCBI Taxonomy" id="506608"/>
    <lineage>
        <taxon>Eukaryota</taxon>
        <taxon>Metazoa</taxon>
        <taxon>Ecdysozoa</taxon>
        <taxon>Arthropoda</taxon>
        <taxon>Hexapoda</taxon>
        <taxon>Insecta</taxon>
        <taxon>Pterygota</taxon>
        <taxon>Neoptera</taxon>
        <taxon>Paraneoptera</taxon>
        <taxon>Hemiptera</taxon>
        <taxon>Sternorrhyncha</taxon>
        <taxon>Aphidomorpha</taxon>
        <taxon>Aphidoidea</taxon>
        <taxon>Aphididae</taxon>
        <taxon>Lachninae</taxon>
        <taxon>Cinara</taxon>
    </lineage>
</organism>
<feature type="transmembrane region" description="Helical" evidence="21">
    <location>
        <begin position="1288"/>
        <end position="1307"/>
    </location>
</feature>
<keyword evidence="24" id="KW-1185">Reference proteome</keyword>
<keyword evidence="20" id="KW-1015">Disulfide bond</keyword>
<dbReference type="Pfam" id="PF00060">
    <property type="entry name" value="Lig_chan"/>
    <property type="match status" value="1"/>
</dbReference>
<evidence type="ECO:0000256" key="10">
    <source>
        <dbReference type="ARBA" id="ARBA00023170"/>
    </source>
</evidence>
<feature type="transmembrane region" description="Helical" evidence="21">
    <location>
        <begin position="1161"/>
        <end position="1181"/>
    </location>
</feature>